<dbReference type="NCBIfam" id="NF001393">
    <property type="entry name" value="PRK00281.2-4"/>
    <property type="match status" value="1"/>
</dbReference>
<dbReference type="GO" id="GO:0050380">
    <property type="term" value="F:undecaprenyl-diphosphatase activity"/>
    <property type="evidence" value="ECO:0007669"/>
    <property type="project" value="UniProtKB-EC"/>
</dbReference>
<comment type="subcellular location">
    <subcellularLocation>
        <location evidence="1">Cell membrane</location>
        <topology evidence="1">Multi-pass membrane protein</topology>
    </subcellularLocation>
</comment>
<evidence type="ECO:0000256" key="6">
    <source>
        <dbReference type="ARBA" id="ARBA00022692"/>
    </source>
</evidence>
<evidence type="ECO:0000256" key="10">
    <source>
        <dbReference type="ARBA" id="ARBA00032707"/>
    </source>
</evidence>
<organism evidence="13">
    <name type="scientific">marine metagenome</name>
    <dbReference type="NCBI Taxonomy" id="408172"/>
    <lineage>
        <taxon>unclassified sequences</taxon>
        <taxon>metagenomes</taxon>
        <taxon>ecological metagenomes</taxon>
    </lineage>
</organism>
<dbReference type="InterPro" id="IPR003824">
    <property type="entry name" value="UppP"/>
</dbReference>
<dbReference type="HAMAP" id="MF_01006">
    <property type="entry name" value="Undec_diphosphatase"/>
    <property type="match status" value="1"/>
</dbReference>
<gene>
    <name evidence="13" type="ORF">METZ01_LOCUS19906</name>
</gene>
<dbReference type="Pfam" id="PF02673">
    <property type="entry name" value="BacA"/>
    <property type="match status" value="1"/>
</dbReference>
<dbReference type="AlphaFoldDB" id="A0A381PJ49"/>
<name>A0A381PJ49_9ZZZZ</name>
<keyword evidence="7" id="KW-0378">Hydrolase</keyword>
<evidence type="ECO:0000256" key="12">
    <source>
        <dbReference type="SAM" id="Phobius"/>
    </source>
</evidence>
<feature type="transmembrane region" description="Helical" evidence="12">
    <location>
        <begin position="40"/>
        <end position="59"/>
    </location>
</feature>
<evidence type="ECO:0000256" key="9">
    <source>
        <dbReference type="ARBA" id="ARBA00023136"/>
    </source>
</evidence>
<keyword evidence="5" id="KW-1003">Cell membrane</keyword>
<dbReference type="GO" id="GO:0005886">
    <property type="term" value="C:plasma membrane"/>
    <property type="evidence" value="ECO:0007669"/>
    <property type="project" value="UniProtKB-SubCell"/>
</dbReference>
<evidence type="ECO:0000313" key="13">
    <source>
        <dbReference type="EMBL" id="SUZ67052.1"/>
    </source>
</evidence>
<feature type="transmembrane region" description="Helical" evidence="12">
    <location>
        <begin position="115"/>
        <end position="135"/>
    </location>
</feature>
<feature type="transmembrane region" description="Helical" evidence="12">
    <location>
        <begin position="216"/>
        <end position="237"/>
    </location>
</feature>
<sequence length="265" mass="29217">MTLMQIIVLSIVQGITEFLPISSSGHLILVPAFFGWTDQGIFFDVALHAGSLLAVCVYFRHDLIRILYGSVDLFKRVPNSPESKLAAGIALATVPAVIGGLFFSEWIGQNLRGPIVVSFALAFYAVLMWFADLFASRKRKITEIKLGDAFLIGLAQALALIPGTSRSGITITAGLMLGMRRRDATKFSFILSIPVILLAAGYEFLTILFSEEIINWQQLFGAMFLSSVVAYLSISFFMRIVSKIGLIPFVIYRLFLAGIIVYVFI</sequence>
<dbReference type="PANTHER" id="PTHR30622:SF4">
    <property type="entry name" value="UNDECAPRENYL-DIPHOSPHATASE"/>
    <property type="match status" value="1"/>
</dbReference>
<dbReference type="PANTHER" id="PTHR30622">
    <property type="entry name" value="UNDECAPRENYL-DIPHOSPHATASE"/>
    <property type="match status" value="1"/>
</dbReference>
<comment type="similarity">
    <text evidence="2">Belongs to the UppP family.</text>
</comment>
<evidence type="ECO:0000256" key="7">
    <source>
        <dbReference type="ARBA" id="ARBA00022801"/>
    </source>
</evidence>
<dbReference type="EC" id="3.6.1.27" evidence="3"/>
<proteinExistence type="inferred from homology"/>
<keyword evidence="9 12" id="KW-0472">Membrane</keyword>
<feature type="transmembrane region" description="Helical" evidence="12">
    <location>
        <begin position="7"/>
        <end position="34"/>
    </location>
</feature>
<reference evidence="13" key="1">
    <citation type="submission" date="2018-05" db="EMBL/GenBank/DDBJ databases">
        <authorList>
            <person name="Lanie J.A."/>
            <person name="Ng W.-L."/>
            <person name="Kazmierczak K.M."/>
            <person name="Andrzejewski T.M."/>
            <person name="Davidsen T.M."/>
            <person name="Wayne K.J."/>
            <person name="Tettelin H."/>
            <person name="Glass J.I."/>
            <person name="Rusch D."/>
            <person name="Podicherti R."/>
            <person name="Tsui H.-C.T."/>
            <person name="Winkler M.E."/>
        </authorList>
    </citation>
    <scope>NUCLEOTIDE SEQUENCE</scope>
</reference>
<feature type="transmembrane region" description="Helical" evidence="12">
    <location>
        <begin position="85"/>
        <end position="103"/>
    </location>
</feature>
<accession>A0A381PJ49</accession>
<evidence type="ECO:0000256" key="8">
    <source>
        <dbReference type="ARBA" id="ARBA00022989"/>
    </source>
</evidence>
<keyword evidence="6 12" id="KW-0812">Transmembrane</keyword>
<protein>
    <recommendedName>
        <fullName evidence="4">Undecaprenyl-diphosphatase</fullName>
        <ecNumber evidence="3">3.6.1.27</ecNumber>
    </recommendedName>
    <alternativeName>
        <fullName evidence="10">Undecaprenyl pyrophosphate phosphatase</fullName>
    </alternativeName>
</protein>
<evidence type="ECO:0000256" key="4">
    <source>
        <dbReference type="ARBA" id="ARBA00021581"/>
    </source>
</evidence>
<dbReference type="NCBIfam" id="TIGR00753">
    <property type="entry name" value="undec_PP_bacA"/>
    <property type="match status" value="1"/>
</dbReference>
<evidence type="ECO:0000256" key="3">
    <source>
        <dbReference type="ARBA" id="ARBA00012374"/>
    </source>
</evidence>
<comment type="catalytic activity">
    <reaction evidence="11">
        <text>di-trans,octa-cis-undecaprenyl diphosphate + H2O = di-trans,octa-cis-undecaprenyl phosphate + phosphate + H(+)</text>
        <dbReference type="Rhea" id="RHEA:28094"/>
        <dbReference type="ChEBI" id="CHEBI:15377"/>
        <dbReference type="ChEBI" id="CHEBI:15378"/>
        <dbReference type="ChEBI" id="CHEBI:43474"/>
        <dbReference type="ChEBI" id="CHEBI:58405"/>
        <dbReference type="ChEBI" id="CHEBI:60392"/>
        <dbReference type="EC" id="3.6.1.27"/>
    </reaction>
</comment>
<evidence type="ECO:0000256" key="2">
    <source>
        <dbReference type="ARBA" id="ARBA00010621"/>
    </source>
</evidence>
<keyword evidence="8 12" id="KW-1133">Transmembrane helix</keyword>
<evidence type="ECO:0000256" key="11">
    <source>
        <dbReference type="ARBA" id="ARBA00047594"/>
    </source>
</evidence>
<feature type="transmembrane region" description="Helical" evidence="12">
    <location>
        <begin position="244"/>
        <end position="264"/>
    </location>
</feature>
<evidence type="ECO:0000256" key="1">
    <source>
        <dbReference type="ARBA" id="ARBA00004651"/>
    </source>
</evidence>
<feature type="transmembrane region" description="Helical" evidence="12">
    <location>
        <begin position="189"/>
        <end position="210"/>
    </location>
</feature>
<evidence type="ECO:0000256" key="5">
    <source>
        <dbReference type="ARBA" id="ARBA00022475"/>
    </source>
</evidence>
<dbReference type="EMBL" id="UINC01001001">
    <property type="protein sequence ID" value="SUZ67052.1"/>
    <property type="molecule type" value="Genomic_DNA"/>
</dbReference>